<evidence type="ECO:0000256" key="4">
    <source>
        <dbReference type="ARBA" id="ARBA00022692"/>
    </source>
</evidence>
<evidence type="ECO:0000256" key="10">
    <source>
        <dbReference type="ARBA" id="ARBA00023157"/>
    </source>
</evidence>
<dbReference type="Proteomes" id="UP001530315">
    <property type="component" value="Unassembled WGS sequence"/>
</dbReference>
<evidence type="ECO:0000259" key="13">
    <source>
        <dbReference type="PROSITE" id="PS51352"/>
    </source>
</evidence>
<evidence type="ECO:0000256" key="7">
    <source>
        <dbReference type="ARBA" id="ARBA00022982"/>
    </source>
</evidence>
<proteinExistence type="predicted"/>
<feature type="transmembrane region" description="Helical" evidence="12">
    <location>
        <begin position="223"/>
        <end position="249"/>
    </location>
</feature>
<keyword evidence="4 12" id="KW-0812">Transmembrane</keyword>
<dbReference type="PROSITE" id="PS51352">
    <property type="entry name" value="THIOREDOXIN_2"/>
    <property type="match status" value="1"/>
</dbReference>
<dbReference type="PROSITE" id="PS00194">
    <property type="entry name" value="THIOREDOXIN_1"/>
    <property type="match status" value="1"/>
</dbReference>
<gene>
    <name evidence="14" type="ORF">ACHAW5_009279</name>
</gene>
<evidence type="ECO:0000313" key="14">
    <source>
        <dbReference type="EMBL" id="KAL3770184.1"/>
    </source>
</evidence>
<keyword evidence="6" id="KW-0256">Endoplasmic reticulum</keyword>
<feature type="domain" description="Thioredoxin" evidence="13">
    <location>
        <begin position="47"/>
        <end position="179"/>
    </location>
</feature>
<comment type="subcellular location">
    <subcellularLocation>
        <location evidence="1">Endoplasmic reticulum membrane</location>
        <topology evidence="1">Single-pass type I membrane protein</topology>
    </subcellularLocation>
</comment>
<evidence type="ECO:0000256" key="9">
    <source>
        <dbReference type="ARBA" id="ARBA00023136"/>
    </source>
</evidence>
<evidence type="ECO:0000256" key="1">
    <source>
        <dbReference type="ARBA" id="ARBA00004115"/>
    </source>
</evidence>
<keyword evidence="3" id="KW-0597">Phosphoprotein</keyword>
<dbReference type="InterPro" id="IPR036249">
    <property type="entry name" value="Thioredoxin-like_sf"/>
</dbReference>
<dbReference type="InterPro" id="IPR052454">
    <property type="entry name" value="TMX_domain-containing"/>
</dbReference>
<organism evidence="14 15">
    <name type="scientific">Stephanodiscus triporus</name>
    <dbReference type="NCBI Taxonomy" id="2934178"/>
    <lineage>
        <taxon>Eukaryota</taxon>
        <taxon>Sar</taxon>
        <taxon>Stramenopiles</taxon>
        <taxon>Ochrophyta</taxon>
        <taxon>Bacillariophyta</taxon>
        <taxon>Coscinodiscophyceae</taxon>
        <taxon>Thalassiosirophycidae</taxon>
        <taxon>Stephanodiscales</taxon>
        <taxon>Stephanodiscaceae</taxon>
        <taxon>Stephanodiscus</taxon>
    </lineage>
</organism>
<accession>A0ABD3N251</accession>
<evidence type="ECO:0000313" key="15">
    <source>
        <dbReference type="Proteomes" id="UP001530315"/>
    </source>
</evidence>
<keyword evidence="8 12" id="KW-1133">Transmembrane helix</keyword>
<evidence type="ECO:0000256" key="3">
    <source>
        <dbReference type="ARBA" id="ARBA00022553"/>
    </source>
</evidence>
<evidence type="ECO:0000256" key="5">
    <source>
        <dbReference type="ARBA" id="ARBA00022729"/>
    </source>
</evidence>
<keyword evidence="7" id="KW-0249">Electron transport</keyword>
<evidence type="ECO:0000256" key="11">
    <source>
        <dbReference type="ARBA" id="ARBA00023284"/>
    </source>
</evidence>
<evidence type="ECO:0000256" key="12">
    <source>
        <dbReference type="SAM" id="Phobius"/>
    </source>
</evidence>
<dbReference type="AlphaFoldDB" id="A0ABD3N251"/>
<keyword evidence="9 12" id="KW-0472">Membrane</keyword>
<evidence type="ECO:0000256" key="6">
    <source>
        <dbReference type="ARBA" id="ARBA00022824"/>
    </source>
</evidence>
<reference evidence="14 15" key="1">
    <citation type="submission" date="2024-10" db="EMBL/GenBank/DDBJ databases">
        <title>Updated reference genomes for cyclostephanoid diatoms.</title>
        <authorList>
            <person name="Roberts W.R."/>
            <person name="Alverson A.J."/>
        </authorList>
    </citation>
    <scope>NUCLEOTIDE SEQUENCE [LARGE SCALE GENOMIC DNA]</scope>
    <source>
        <strain evidence="14 15">AJA276-08</strain>
    </source>
</reference>
<comment type="caution">
    <text evidence="14">The sequence shown here is derived from an EMBL/GenBank/DDBJ whole genome shotgun (WGS) entry which is preliminary data.</text>
</comment>
<dbReference type="Gene3D" id="3.40.30.10">
    <property type="entry name" value="Glutaredoxin"/>
    <property type="match status" value="1"/>
</dbReference>
<evidence type="ECO:0000256" key="2">
    <source>
        <dbReference type="ARBA" id="ARBA00022448"/>
    </source>
</evidence>
<keyword evidence="15" id="KW-1185">Reference proteome</keyword>
<dbReference type="PANTHER" id="PTHR46107:SF3">
    <property type="entry name" value="THIOREDOXIN DOMAIN-CONTAINING PROTEIN"/>
    <property type="match status" value="1"/>
</dbReference>
<dbReference type="Pfam" id="PF00085">
    <property type="entry name" value="Thioredoxin"/>
    <property type="match status" value="1"/>
</dbReference>
<dbReference type="InterPro" id="IPR017937">
    <property type="entry name" value="Thioredoxin_CS"/>
</dbReference>
<dbReference type="InterPro" id="IPR013766">
    <property type="entry name" value="Thioredoxin_domain"/>
</dbReference>
<name>A0ABD3N251_9STRA</name>
<dbReference type="GO" id="GO:0005789">
    <property type="term" value="C:endoplasmic reticulum membrane"/>
    <property type="evidence" value="ECO:0007669"/>
    <property type="project" value="UniProtKB-SubCell"/>
</dbReference>
<dbReference type="SUPFAM" id="SSF52833">
    <property type="entry name" value="Thioredoxin-like"/>
    <property type="match status" value="1"/>
</dbReference>
<evidence type="ECO:0000256" key="8">
    <source>
        <dbReference type="ARBA" id="ARBA00022989"/>
    </source>
</evidence>
<dbReference type="PANTHER" id="PTHR46107">
    <property type="entry name" value="DUMPY: SHORTER THAN WILD-TYPE"/>
    <property type="match status" value="1"/>
</dbReference>
<protein>
    <recommendedName>
        <fullName evidence="13">Thioredoxin domain-containing protein</fullName>
    </recommendedName>
</protein>
<keyword evidence="2" id="KW-0813">Transport</keyword>
<sequence>MEAKATTTTVAVRARLHWRQRSWIRRAPLLSLLLLVVGIAITRNNDGVASAGFVDTGSPGADGKRGVIPLTAKNFDSSLRDGNVWLIEFYAPWCGHCTRFASTYELVANQLHSDHAKAGVTRKVNVAKIDGAAERALSSRFDVHGFPSFYLVDGWTVREFKGNRSQEGLIQFALTGYEDTEPVPFVTGPFGPMGQIRSLLMRSGAWIVGLYENLTRARGMRPLIAMSVLCVGGLAVGLVSIVILGVAFLPKEKSE</sequence>
<keyword evidence="10" id="KW-1015">Disulfide bond</keyword>
<dbReference type="CDD" id="cd02961">
    <property type="entry name" value="PDI_a_family"/>
    <property type="match status" value="1"/>
</dbReference>
<dbReference type="EMBL" id="JALLAZ020001636">
    <property type="protein sequence ID" value="KAL3770184.1"/>
    <property type="molecule type" value="Genomic_DNA"/>
</dbReference>
<keyword evidence="11" id="KW-0676">Redox-active center</keyword>
<keyword evidence="5" id="KW-0732">Signal</keyword>